<name>A0A0M4QKR3_9MICC</name>
<dbReference type="PIRSF" id="PIRSF000429">
    <property type="entry name" value="Ac-CoA_Ac_transf"/>
    <property type="match status" value="1"/>
</dbReference>
<gene>
    <name evidence="7" type="ORF">AOC05_01140</name>
</gene>
<dbReference type="Pfam" id="PF02803">
    <property type="entry name" value="Thiolase_C"/>
    <property type="match status" value="1"/>
</dbReference>
<dbReference type="PANTHER" id="PTHR43365">
    <property type="entry name" value="BLR7806 PROTEIN"/>
    <property type="match status" value="1"/>
</dbReference>
<dbReference type="KEGG" id="aaq:AOC05_01140"/>
<keyword evidence="8" id="KW-1185">Reference proteome</keyword>
<feature type="domain" description="Thiolase N-terminal" evidence="5">
    <location>
        <begin position="6"/>
        <end position="221"/>
    </location>
</feature>
<evidence type="ECO:0000259" key="5">
    <source>
        <dbReference type="Pfam" id="PF00108"/>
    </source>
</evidence>
<dbReference type="InterPro" id="IPR020616">
    <property type="entry name" value="Thiolase_N"/>
</dbReference>
<dbReference type="EMBL" id="CP012677">
    <property type="protein sequence ID" value="ALE91284.1"/>
    <property type="molecule type" value="Genomic_DNA"/>
</dbReference>
<dbReference type="PROSITE" id="PS00737">
    <property type="entry name" value="THIOLASE_2"/>
    <property type="match status" value="1"/>
</dbReference>
<evidence type="ECO:0000256" key="4">
    <source>
        <dbReference type="RuleBase" id="RU003557"/>
    </source>
</evidence>
<dbReference type="CDD" id="cd00751">
    <property type="entry name" value="thiolase"/>
    <property type="match status" value="1"/>
</dbReference>
<comment type="similarity">
    <text evidence="1 4">Belongs to the thiolase-like superfamily. Thiolase family.</text>
</comment>
<dbReference type="InterPro" id="IPR020617">
    <property type="entry name" value="Thiolase_C"/>
</dbReference>
<dbReference type="InterPro" id="IPR020613">
    <property type="entry name" value="Thiolase_CS"/>
</dbReference>
<feature type="domain" description="Thiolase C-terminal" evidence="6">
    <location>
        <begin position="273"/>
        <end position="391"/>
    </location>
</feature>
<dbReference type="PANTHER" id="PTHR43365:SF1">
    <property type="entry name" value="ACETYL-COA C-ACYLTRANSFERASE"/>
    <property type="match status" value="1"/>
</dbReference>
<organism evidence="7 8">
    <name type="scientific">Arthrobacter alpinus</name>
    <dbReference type="NCBI Taxonomy" id="656366"/>
    <lineage>
        <taxon>Bacteria</taxon>
        <taxon>Bacillati</taxon>
        <taxon>Actinomycetota</taxon>
        <taxon>Actinomycetes</taxon>
        <taxon>Micrococcales</taxon>
        <taxon>Micrococcaceae</taxon>
        <taxon>Arthrobacter</taxon>
    </lineage>
</organism>
<dbReference type="NCBIfam" id="TIGR01930">
    <property type="entry name" value="AcCoA-C-Actrans"/>
    <property type="match status" value="1"/>
</dbReference>
<dbReference type="AlphaFoldDB" id="A0A0M4QKR3"/>
<evidence type="ECO:0000256" key="2">
    <source>
        <dbReference type="ARBA" id="ARBA00022679"/>
    </source>
</evidence>
<dbReference type="Pfam" id="PF00108">
    <property type="entry name" value="Thiolase_N"/>
    <property type="match status" value="1"/>
</dbReference>
<dbReference type="InterPro" id="IPR016039">
    <property type="entry name" value="Thiolase-like"/>
</dbReference>
<dbReference type="SUPFAM" id="SSF53901">
    <property type="entry name" value="Thiolase-like"/>
    <property type="match status" value="2"/>
</dbReference>
<evidence type="ECO:0000259" key="6">
    <source>
        <dbReference type="Pfam" id="PF02803"/>
    </source>
</evidence>
<sequence>MKGALILDAVRTPRARVRRGGGTLAELSPAQLLSVLLRELTVRGLPEHRVDDVIVGVSTAVGEQGGNVGRVAAMLAGWSDAVPTGMVSRLCCSGLDAISAGAAQILSGGAELIVVAGVESMSRVPMLADQPSFAIDPGVGEETGFVSIGVSADATAVRAGISRAELDAYGLRSQQRSSAAPVWDSIVPVATPSGVVLTSDEGARADTTLESMAALAPLFADDPLWERVERRLELTGGADRGRHTVGTAPQFADAAAALVLASTGWAKEHEQQPRGQVLGWAQAAVRSPGLEATVPASLKALARAGLSARDLSIIEVNESFAVTPLLLTRELGVSAEIVNPNGGAIAVGHPLGASGGILVANALDQLRRQGGGYGLVTIPAALGLATAIVIEAFA</sequence>
<evidence type="ECO:0000256" key="1">
    <source>
        <dbReference type="ARBA" id="ARBA00010982"/>
    </source>
</evidence>
<keyword evidence="3 4" id="KW-0012">Acyltransferase</keyword>
<dbReference type="GO" id="GO:0016747">
    <property type="term" value="F:acyltransferase activity, transferring groups other than amino-acyl groups"/>
    <property type="evidence" value="ECO:0007669"/>
    <property type="project" value="InterPro"/>
</dbReference>
<dbReference type="PATRIC" id="fig|656366.3.peg.253"/>
<accession>A0A0M4QKR3</accession>
<dbReference type="InterPro" id="IPR002155">
    <property type="entry name" value="Thiolase"/>
</dbReference>
<evidence type="ECO:0000313" key="8">
    <source>
        <dbReference type="Proteomes" id="UP000062833"/>
    </source>
</evidence>
<protein>
    <submittedName>
        <fullName evidence="7">3-ketoacyl-coA thiolase</fullName>
    </submittedName>
</protein>
<dbReference type="Gene3D" id="3.40.47.10">
    <property type="match status" value="1"/>
</dbReference>
<dbReference type="RefSeq" id="WP_062004944.1">
    <property type="nucleotide sequence ID" value="NZ_CP012677.1"/>
</dbReference>
<evidence type="ECO:0000256" key="3">
    <source>
        <dbReference type="ARBA" id="ARBA00023315"/>
    </source>
</evidence>
<proteinExistence type="inferred from homology"/>
<evidence type="ECO:0000313" key="7">
    <source>
        <dbReference type="EMBL" id="ALE91284.1"/>
    </source>
</evidence>
<dbReference type="OrthoDB" id="9764638at2"/>
<keyword evidence="2 4" id="KW-0808">Transferase</keyword>
<reference evidence="8" key="1">
    <citation type="submission" date="2015-09" db="EMBL/GenBank/DDBJ databases">
        <title>Complete genome of Arthrobacter alpinus strain R3.8.</title>
        <authorList>
            <person name="See-Too W.S."/>
            <person name="Chan K.G."/>
        </authorList>
    </citation>
    <scope>NUCLEOTIDE SEQUENCE [LARGE SCALE GENOMIC DNA]</scope>
    <source>
        <strain evidence="8">R3.8</strain>
    </source>
</reference>
<dbReference type="Proteomes" id="UP000062833">
    <property type="component" value="Chromosome"/>
</dbReference>